<evidence type="ECO:0008006" key="4">
    <source>
        <dbReference type="Google" id="ProtNLM"/>
    </source>
</evidence>
<gene>
    <name evidence="2" type="ORF">IAA60_03825</name>
</gene>
<feature type="chain" id="PRO_5038734409" description="CBM6 domain-containing protein" evidence="1">
    <location>
        <begin position="26"/>
        <end position="472"/>
    </location>
</feature>
<evidence type="ECO:0000313" key="2">
    <source>
        <dbReference type="EMBL" id="HIT85020.1"/>
    </source>
</evidence>
<reference evidence="2" key="2">
    <citation type="journal article" date="2021" name="PeerJ">
        <title>Extensive microbial diversity within the chicken gut microbiome revealed by metagenomics and culture.</title>
        <authorList>
            <person name="Gilroy R."/>
            <person name="Ravi A."/>
            <person name="Getino M."/>
            <person name="Pursley I."/>
            <person name="Horton D.L."/>
            <person name="Alikhan N.F."/>
            <person name="Baker D."/>
            <person name="Gharbi K."/>
            <person name="Hall N."/>
            <person name="Watson M."/>
            <person name="Adriaenssens E.M."/>
            <person name="Foster-Nyarko E."/>
            <person name="Jarju S."/>
            <person name="Secka A."/>
            <person name="Antonio M."/>
            <person name="Oren A."/>
            <person name="Chaudhuri R.R."/>
            <person name="La Ragione R."/>
            <person name="Hildebrand F."/>
            <person name="Pallen M.J."/>
        </authorList>
    </citation>
    <scope>NUCLEOTIDE SEQUENCE</scope>
    <source>
        <strain evidence="2">CHK181-108</strain>
    </source>
</reference>
<protein>
    <recommendedName>
        <fullName evidence="4">CBM6 domain-containing protein</fullName>
    </recommendedName>
</protein>
<comment type="caution">
    <text evidence="2">The sequence shown here is derived from an EMBL/GenBank/DDBJ whole genome shotgun (WGS) entry which is preliminary data.</text>
</comment>
<sequence length="472" mass="50982">MNKTFKKAMGIVLSAALFSSFAAVASAEGDAAAKYVDYYHLTDNYTSGYCARFEAEDFRTSYGNASWSEYSLVSANGGKSVYISKGTDGSVVFTMKVDVPVTGYYQFGAAISERTFVSPMAVSFNGGDYEAIRYTGSVTADGIGITAASAAYARKEYSSDNKTFGTNLYIRNDAIYLVEGENTITLKPGKRVESNPRIFASIDFIDLSFAGADYGSVIDTVEAEDLTGTGLNKTEVKTASGGYVAQYGDGDAKEKEVSFTINVPSAGTYTLKIGAALQANHTWLSPATLKVNDGENSIALDFTAFNNDNYMSYEIMEKNGANITFTPGLYTIENVSLGLGENTLTFNFTERYDEGVYEGVYFAIDFIDIVDDTVKADQSVEKESMTEMQSSEQFETEDGKTVQNVGFKLEGLSVKDIQSKEIRIEKENGATAYFSLSKAFGAIEVADGNITIGLQINNVPATETISASVVSR</sequence>
<dbReference type="Proteomes" id="UP000824165">
    <property type="component" value="Unassembled WGS sequence"/>
</dbReference>
<feature type="signal peptide" evidence="1">
    <location>
        <begin position="1"/>
        <end position="25"/>
    </location>
</feature>
<reference evidence="2" key="1">
    <citation type="submission" date="2020-10" db="EMBL/GenBank/DDBJ databases">
        <authorList>
            <person name="Gilroy R."/>
        </authorList>
    </citation>
    <scope>NUCLEOTIDE SEQUENCE</scope>
    <source>
        <strain evidence="2">CHK181-108</strain>
    </source>
</reference>
<accession>A0A9D1KPU0</accession>
<dbReference type="EMBL" id="DVLU01000032">
    <property type="protein sequence ID" value="HIT85020.1"/>
    <property type="molecule type" value="Genomic_DNA"/>
</dbReference>
<proteinExistence type="predicted"/>
<organism evidence="2 3">
    <name type="scientific">Candidatus Ornithomonoglobus intestinigallinarum</name>
    <dbReference type="NCBI Taxonomy" id="2840894"/>
    <lineage>
        <taxon>Bacteria</taxon>
        <taxon>Bacillati</taxon>
        <taxon>Bacillota</taxon>
        <taxon>Clostridia</taxon>
        <taxon>Candidatus Ornithomonoglobus</taxon>
    </lineage>
</organism>
<dbReference type="Gene3D" id="2.60.120.260">
    <property type="entry name" value="Galactose-binding domain-like"/>
    <property type="match status" value="2"/>
</dbReference>
<evidence type="ECO:0000256" key="1">
    <source>
        <dbReference type="SAM" id="SignalP"/>
    </source>
</evidence>
<dbReference type="AlphaFoldDB" id="A0A9D1KPU0"/>
<evidence type="ECO:0000313" key="3">
    <source>
        <dbReference type="Proteomes" id="UP000824165"/>
    </source>
</evidence>
<keyword evidence="1" id="KW-0732">Signal</keyword>
<name>A0A9D1KPU0_9FIRM</name>